<proteinExistence type="predicted"/>
<comment type="caution">
    <text evidence="6">The sequence shown here is derived from an EMBL/GenBank/DDBJ whole genome shotgun (WGS) entry which is preliminary data.</text>
</comment>
<dbReference type="GO" id="GO:0005634">
    <property type="term" value="C:nucleus"/>
    <property type="evidence" value="ECO:0007669"/>
    <property type="project" value="TreeGrafter"/>
</dbReference>
<evidence type="ECO:0000259" key="4">
    <source>
        <dbReference type="PROSITE" id="PS50014"/>
    </source>
</evidence>
<dbReference type="SMART" id="SM00297">
    <property type="entry name" value="BROMO"/>
    <property type="match status" value="1"/>
</dbReference>
<dbReference type="PROSITE" id="PS50097">
    <property type="entry name" value="BTB"/>
    <property type="match status" value="1"/>
</dbReference>
<dbReference type="InterPro" id="IPR000210">
    <property type="entry name" value="BTB/POZ_dom"/>
</dbReference>
<organism evidence="6 7">
    <name type="scientific">Schizothecium vesticola</name>
    <dbReference type="NCBI Taxonomy" id="314040"/>
    <lineage>
        <taxon>Eukaryota</taxon>
        <taxon>Fungi</taxon>
        <taxon>Dikarya</taxon>
        <taxon>Ascomycota</taxon>
        <taxon>Pezizomycotina</taxon>
        <taxon>Sordariomycetes</taxon>
        <taxon>Sordariomycetidae</taxon>
        <taxon>Sordariales</taxon>
        <taxon>Schizotheciaceae</taxon>
        <taxon>Schizothecium</taxon>
    </lineage>
</organism>
<evidence type="ECO:0000313" key="6">
    <source>
        <dbReference type="EMBL" id="KAK0744112.1"/>
    </source>
</evidence>
<evidence type="ECO:0000256" key="3">
    <source>
        <dbReference type="SAM" id="MobiDB-lite"/>
    </source>
</evidence>
<dbReference type="PRINTS" id="PR00503">
    <property type="entry name" value="BROMODOMAIN"/>
</dbReference>
<evidence type="ECO:0000256" key="2">
    <source>
        <dbReference type="PROSITE-ProRule" id="PRU00035"/>
    </source>
</evidence>
<dbReference type="GO" id="GO:0006338">
    <property type="term" value="P:chromatin remodeling"/>
    <property type="evidence" value="ECO:0007669"/>
    <property type="project" value="TreeGrafter"/>
</dbReference>
<dbReference type="SUPFAM" id="SSF47370">
    <property type="entry name" value="Bromodomain"/>
    <property type="match status" value="1"/>
</dbReference>
<name>A0AA40ERI0_9PEZI</name>
<dbReference type="Gene3D" id="3.30.710.10">
    <property type="entry name" value="Potassium Channel Kv1.1, Chain A"/>
    <property type="match status" value="1"/>
</dbReference>
<reference evidence="6" key="1">
    <citation type="submission" date="2023-06" db="EMBL/GenBank/DDBJ databases">
        <title>Genome-scale phylogeny and comparative genomics of the fungal order Sordariales.</title>
        <authorList>
            <consortium name="Lawrence Berkeley National Laboratory"/>
            <person name="Hensen N."/>
            <person name="Bonometti L."/>
            <person name="Westerberg I."/>
            <person name="Brannstrom I.O."/>
            <person name="Guillou S."/>
            <person name="Cros-Aarteil S."/>
            <person name="Calhoun S."/>
            <person name="Haridas S."/>
            <person name="Kuo A."/>
            <person name="Mondo S."/>
            <person name="Pangilinan J."/>
            <person name="Riley R."/>
            <person name="LaButti K."/>
            <person name="Andreopoulos B."/>
            <person name="Lipzen A."/>
            <person name="Chen C."/>
            <person name="Yanf M."/>
            <person name="Daum C."/>
            <person name="Ng V."/>
            <person name="Clum A."/>
            <person name="Steindorff A."/>
            <person name="Ohm R."/>
            <person name="Martin F."/>
            <person name="Silar P."/>
            <person name="Natvig D."/>
            <person name="Lalanne C."/>
            <person name="Gautier V."/>
            <person name="Ament-velasquez S.L."/>
            <person name="Kruys A."/>
            <person name="Hutchinson M.I."/>
            <person name="Powell A.J."/>
            <person name="Barry K."/>
            <person name="Miller A.N."/>
            <person name="Grigoriev I.V."/>
            <person name="Debuchy R."/>
            <person name="Gladieux P."/>
            <person name="Thoren M.H."/>
            <person name="Johannesson H."/>
        </authorList>
    </citation>
    <scope>NUCLEOTIDE SEQUENCE</scope>
    <source>
        <strain evidence="6">SMH3187-1</strain>
    </source>
</reference>
<dbReference type="EMBL" id="JAUKUD010000005">
    <property type="protein sequence ID" value="KAK0744112.1"/>
    <property type="molecule type" value="Genomic_DNA"/>
</dbReference>
<dbReference type="InterPro" id="IPR011333">
    <property type="entry name" value="SKP1/BTB/POZ_sf"/>
</dbReference>
<dbReference type="SUPFAM" id="SSF54695">
    <property type="entry name" value="POZ domain"/>
    <property type="match status" value="1"/>
</dbReference>
<evidence type="ECO:0008006" key="8">
    <source>
        <dbReference type="Google" id="ProtNLM"/>
    </source>
</evidence>
<dbReference type="InterPro" id="IPR050935">
    <property type="entry name" value="Bromo_chromatin_reader"/>
</dbReference>
<keyword evidence="7" id="KW-1185">Reference proteome</keyword>
<dbReference type="PANTHER" id="PTHR22880">
    <property type="entry name" value="FALZ-RELATED BROMODOMAIN-CONTAINING PROTEINS"/>
    <property type="match status" value="1"/>
</dbReference>
<dbReference type="Proteomes" id="UP001172155">
    <property type="component" value="Unassembled WGS sequence"/>
</dbReference>
<dbReference type="CDD" id="cd18186">
    <property type="entry name" value="BTB_POZ_ZBTB_KLHL-like"/>
    <property type="match status" value="1"/>
</dbReference>
<accession>A0AA40ERI0</accession>
<feature type="domain" description="BTB" evidence="5">
    <location>
        <begin position="52"/>
        <end position="121"/>
    </location>
</feature>
<evidence type="ECO:0000259" key="5">
    <source>
        <dbReference type="PROSITE" id="PS50097"/>
    </source>
</evidence>
<keyword evidence="1 2" id="KW-0103">Bromodomain</keyword>
<feature type="domain" description="Bromo" evidence="4">
    <location>
        <begin position="338"/>
        <end position="403"/>
    </location>
</feature>
<sequence>MSNTTDEPIVKDANGVNGINGEPEAARPATNEPEMAIAAEVSTFSWLDPHPMFVIILVGPEEVPFGIQKDYLMAKSTFYRTYFAGNESEGIEDIVKLPDTPIEVFACAQNFLFTGKVFPSLDNIPAYDVLIGVWKLGHELGIEGLCEGTLEAMTECRRITQHIPATPLLVQVWQDTPEGSSIRKLLLSWAAEYMRSSDSRTEFARSLPQEVLSELVVAMSELDTTPLVPITPGQSVLPQRRPLEDQEEEAATVQPPAKKQRHSDVLPSSAPPPASKPAKKIATGRQSLSLGRAPQKRRSNIAYPPDHQFTTIQKLNFCSDLLSRMLSGPGFWTRLVGPFKEPVDPAADGVPDYLEKVTKPMDLGTMKAKMDTKGYADDAEFLADMNQVFTNCYTYWSKQDPMWAACERLQRTFEEKYAQMHKWIAKMEGDEGQ</sequence>
<evidence type="ECO:0000313" key="7">
    <source>
        <dbReference type="Proteomes" id="UP001172155"/>
    </source>
</evidence>
<feature type="region of interest" description="Disordered" evidence="3">
    <location>
        <begin position="228"/>
        <end position="303"/>
    </location>
</feature>
<dbReference type="AlphaFoldDB" id="A0AA40ERI0"/>
<protein>
    <recommendedName>
        <fullName evidence="8">Bromodomain-containing protein</fullName>
    </recommendedName>
</protein>
<dbReference type="GO" id="GO:0006355">
    <property type="term" value="P:regulation of DNA-templated transcription"/>
    <property type="evidence" value="ECO:0007669"/>
    <property type="project" value="TreeGrafter"/>
</dbReference>
<dbReference type="InterPro" id="IPR001487">
    <property type="entry name" value="Bromodomain"/>
</dbReference>
<evidence type="ECO:0000256" key="1">
    <source>
        <dbReference type="ARBA" id="ARBA00023117"/>
    </source>
</evidence>
<dbReference type="GO" id="GO:0000785">
    <property type="term" value="C:chromatin"/>
    <property type="evidence" value="ECO:0007669"/>
    <property type="project" value="TreeGrafter"/>
</dbReference>
<feature type="region of interest" description="Disordered" evidence="3">
    <location>
        <begin position="1"/>
        <end position="31"/>
    </location>
</feature>
<dbReference type="Gene3D" id="1.20.920.10">
    <property type="entry name" value="Bromodomain-like"/>
    <property type="match status" value="1"/>
</dbReference>
<dbReference type="PANTHER" id="PTHR22880:SF225">
    <property type="entry name" value="BROMODOMAIN-CONTAINING PROTEIN BET-1-RELATED"/>
    <property type="match status" value="1"/>
</dbReference>
<dbReference type="InterPro" id="IPR036427">
    <property type="entry name" value="Bromodomain-like_sf"/>
</dbReference>
<dbReference type="PROSITE" id="PS50014">
    <property type="entry name" value="BROMODOMAIN_2"/>
    <property type="match status" value="1"/>
</dbReference>
<gene>
    <name evidence="6" type="ORF">B0T18DRAFT_329936</name>
</gene>
<dbReference type="Pfam" id="PF00439">
    <property type="entry name" value="Bromodomain"/>
    <property type="match status" value="1"/>
</dbReference>